<accession>A0A7I9WSC1</accession>
<feature type="transmembrane region" description="Helical" evidence="2">
    <location>
        <begin position="324"/>
        <end position="343"/>
    </location>
</feature>
<dbReference type="AlphaFoldDB" id="A0A7I9WSC1"/>
<evidence type="ECO:0000313" key="3">
    <source>
        <dbReference type="EMBL" id="GFG60645.1"/>
    </source>
</evidence>
<evidence type="ECO:0000256" key="1">
    <source>
        <dbReference type="SAM" id="Coils"/>
    </source>
</evidence>
<evidence type="ECO:0000313" key="4">
    <source>
        <dbReference type="Proteomes" id="UP000465241"/>
    </source>
</evidence>
<name>A0A7I9WSC1_9MYCO</name>
<feature type="transmembrane region" description="Helical" evidence="2">
    <location>
        <begin position="108"/>
        <end position="127"/>
    </location>
</feature>
<feature type="transmembrane region" description="Helical" evidence="2">
    <location>
        <begin position="133"/>
        <end position="153"/>
    </location>
</feature>
<dbReference type="Proteomes" id="UP000465241">
    <property type="component" value="Unassembled WGS sequence"/>
</dbReference>
<keyword evidence="2" id="KW-0472">Membrane</keyword>
<sequence length="758" mass="79396">MTSPGGQEVGRLSIRIVPSFNGFRSEVKREVEAVERSTDGEVEFKADFDPSKALAEFRAFMARMEASAKRGVKVKAEVDTDQSVFDRVISKIRNIDLKPNFGVGINPAGWAVILTAITAAAAPLMGLVTTSLLTLPGLIASVATPVGALLLGLDGLKAAASRLEQPFNSLKEAMSAAVEVQFGSVFDKIGQTFPMLQRALPAVTQGMANMANAVLDTITSSAGMAKIESTISNIAAAMSAAAPGIGSFTNGLITLAQQFSEKLPGLSEWFNTAGASFSAWIDKITADGSLSKAFDGLGKVLKTVLDVIGQLAVKGFEFMSNPENVQTFVTTLQFVGAILTGILDLSNRMWNMLTSVRQTVESITTTILGLASGFMMAGAAAWNGLVAPVANAVLGITTTLGQVPALLMSMWANLAGIASAAWNSVTQAVTQALAQTFASVVTGAGQIVAEISTWPGKFVAALGDAGSLLVAAGRAMMQGLKQGLVDGLADVLAFAGGIAAKIAAVKGPLPYDRKVLVPAGEALMDGLGTGLNNGLDPLLNNVKSFATQIMEAAQSVFKDAVNVVFNFNMGGGMPLPSIPTGSFSGAADSLTPSSMKRSLSDETKQQLDLLGIERDRLGIQVKQAELAAKQATSDAEKDRLNAEADALRIQRDQIDIQRDQLKLQESYGTNLQTTNDQWGSVVQKTAQMPLDFGKSTGEQLLSDLGIGGQGAISQAIMGGLDYGTQFVFNVSNIDEALRAKQNELNKQTLHVGGFGGFR</sequence>
<gene>
    <name evidence="3" type="ORF">MMUR_47810</name>
</gene>
<keyword evidence="4" id="KW-1185">Reference proteome</keyword>
<feature type="transmembrane region" description="Helical" evidence="2">
    <location>
        <begin position="363"/>
        <end position="382"/>
    </location>
</feature>
<reference evidence="3 4" key="1">
    <citation type="journal article" date="2019" name="Emerg. Microbes Infect.">
        <title>Comprehensive subspecies identification of 175 nontuberculous mycobacteria species based on 7547 genomic profiles.</title>
        <authorList>
            <person name="Matsumoto Y."/>
            <person name="Kinjo T."/>
            <person name="Motooka D."/>
            <person name="Nabeya D."/>
            <person name="Jung N."/>
            <person name="Uechi K."/>
            <person name="Horii T."/>
            <person name="Iida T."/>
            <person name="Fujita J."/>
            <person name="Nakamura S."/>
        </authorList>
    </citation>
    <scope>NUCLEOTIDE SEQUENCE [LARGE SCALE GENOMIC DNA]</scope>
    <source>
        <strain evidence="3 4">JCM 13392</strain>
    </source>
</reference>
<feature type="coiled-coil region" evidence="1">
    <location>
        <begin position="637"/>
        <end position="664"/>
    </location>
</feature>
<comment type="caution">
    <text evidence="3">The sequence shown here is derived from an EMBL/GenBank/DDBJ whole genome shotgun (WGS) entry which is preliminary data.</text>
</comment>
<keyword evidence="2" id="KW-0812">Transmembrane</keyword>
<keyword evidence="1" id="KW-0175">Coiled coil</keyword>
<proteinExistence type="predicted"/>
<dbReference type="EMBL" id="BLKT01000003">
    <property type="protein sequence ID" value="GFG60645.1"/>
    <property type="molecule type" value="Genomic_DNA"/>
</dbReference>
<protein>
    <recommendedName>
        <fullName evidence="5">Phage tail tape measure protein</fullName>
    </recommendedName>
</protein>
<evidence type="ECO:0000256" key="2">
    <source>
        <dbReference type="SAM" id="Phobius"/>
    </source>
</evidence>
<keyword evidence="2" id="KW-1133">Transmembrane helix</keyword>
<evidence type="ECO:0008006" key="5">
    <source>
        <dbReference type="Google" id="ProtNLM"/>
    </source>
</evidence>
<organism evidence="3 4">
    <name type="scientific">Mycolicibacterium murale</name>
    <dbReference type="NCBI Taxonomy" id="182220"/>
    <lineage>
        <taxon>Bacteria</taxon>
        <taxon>Bacillati</taxon>
        <taxon>Actinomycetota</taxon>
        <taxon>Actinomycetes</taxon>
        <taxon>Mycobacteriales</taxon>
        <taxon>Mycobacteriaceae</taxon>
        <taxon>Mycolicibacterium</taxon>
    </lineage>
</organism>